<dbReference type="Proteomes" id="UP000242705">
    <property type="component" value="Unassembled WGS sequence"/>
</dbReference>
<name>A0A2T2WTJ3_SULTH</name>
<dbReference type="EMBL" id="PXYX01000028">
    <property type="protein sequence ID" value="PSR25564.1"/>
    <property type="molecule type" value="Genomic_DNA"/>
</dbReference>
<reference evidence="1 2" key="1">
    <citation type="journal article" date="2014" name="BMC Genomics">
        <title>Comparison of environmental and isolate Sulfobacillus genomes reveals diverse carbon, sulfur, nitrogen, and hydrogen metabolisms.</title>
        <authorList>
            <person name="Justice N.B."/>
            <person name="Norman A."/>
            <person name="Brown C.T."/>
            <person name="Singh A."/>
            <person name="Thomas B.C."/>
            <person name="Banfield J.F."/>
        </authorList>
    </citation>
    <scope>NUCLEOTIDE SEQUENCE [LARGE SCALE GENOMIC DNA]</scope>
    <source>
        <strain evidence="1">AMDSBA5</strain>
    </source>
</reference>
<dbReference type="Gene3D" id="3.40.720.10">
    <property type="entry name" value="Alkaline Phosphatase, subunit A"/>
    <property type="match status" value="1"/>
</dbReference>
<gene>
    <name evidence="1" type="ORF">C7B47_11795</name>
</gene>
<organism evidence="1 2">
    <name type="scientific">Sulfobacillus thermosulfidooxidans</name>
    <dbReference type="NCBI Taxonomy" id="28034"/>
    <lineage>
        <taxon>Bacteria</taxon>
        <taxon>Bacillati</taxon>
        <taxon>Bacillota</taxon>
        <taxon>Clostridia</taxon>
        <taxon>Eubacteriales</taxon>
        <taxon>Clostridiales Family XVII. Incertae Sedis</taxon>
        <taxon>Sulfobacillus</taxon>
    </lineage>
</organism>
<sequence length="241" mass="26745">MRVFLSPTVDWNHPANVRYTAIHSTSMAQRNIISDDDHVPNRRIASIARRLVEVGLAVFDARQYPHDVIDRTWSAVYVLSPHELAINLQRRNEGEVVSPVDYEAILQQALDALLDWKDEETGQRPVAYVLPASLQPLLGYFGERIGDILFLYNPGYSWGIPQGKQAIGPGDDTTNHGAQLPTTRTNRTSNLATVMALGPIVRSGYERSVAMEGYVSLTDIAPLVAYLLGIPEPRQCRGTVP</sequence>
<comment type="caution">
    <text evidence="1">The sequence shown here is derived from an EMBL/GenBank/DDBJ whole genome shotgun (WGS) entry which is preliminary data.</text>
</comment>
<evidence type="ECO:0000313" key="2">
    <source>
        <dbReference type="Proteomes" id="UP000242705"/>
    </source>
</evidence>
<dbReference type="AlphaFoldDB" id="A0A2T2WTJ3"/>
<accession>A0A2T2WTJ3</accession>
<protein>
    <submittedName>
        <fullName evidence="1">Uncharacterized protein</fullName>
    </submittedName>
</protein>
<dbReference type="SUPFAM" id="SSF53649">
    <property type="entry name" value="Alkaline phosphatase-like"/>
    <property type="match status" value="1"/>
</dbReference>
<dbReference type="InterPro" id="IPR017850">
    <property type="entry name" value="Alkaline_phosphatase_core_sf"/>
</dbReference>
<proteinExistence type="predicted"/>
<evidence type="ECO:0000313" key="1">
    <source>
        <dbReference type="EMBL" id="PSR25564.1"/>
    </source>
</evidence>